<protein>
    <recommendedName>
        <fullName evidence="5 11">L-aspartate oxidase</fullName>
        <ecNumber evidence="4 11">1.4.3.16</ecNumber>
    </recommendedName>
</protein>
<dbReference type="EC" id="1.4.3.16" evidence="4 11"/>
<gene>
    <name evidence="15" type="ORF">ABIA69_004792</name>
</gene>
<evidence type="ECO:0000259" key="13">
    <source>
        <dbReference type="Pfam" id="PF00890"/>
    </source>
</evidence>
<comment type="cofactor">
    <cofactor evidence="1 12">
        <name>FAD</name>
        <dbReference type="ChEBI" id="CHEBI:57692"/>
    </cofactor>
</comment>
<dbReference type="InterPro" id="IPR003953">
    <property type="entry name" value="FAD-dep_OxRdtase_2_FAD-bd"/>
</dbReference>
<name>A0ABV2PRI3_9BACI</name>
<dbReference type="PRINTS" id="PR00368">
    <property type="entry name" value="FADPNR"/>
</dbReference>
<keyword evidence="7 12" id="KW-0662">Pyridine nucleotide biosynthesis</keyword>
<evidence type="ECO:0000256" key="9">
    <source>
        <dbReference type="ARBA" id="ARBA00023002"/>
    </source>
</evidence>
<evidence type="ECO:0000256" key="2">
    <source>
        <dbReference type="ARBA" id="ARBA00004950"/>
    </source>
</evidence>
<evidence type="ECO:0000256" key="6">
    <source>
        <dbReference type="ARBA" id="ARBA00022630"/>
    </source>
</evidence>
<dbReference type="SUPFAM" id="SSF46977">
    <property type="entry name" value="Succinate dehydrogenase/fumarate reductase flavoprotein C-terminal domain"/>
    <property type="match status" value="1"/>
</dbReference>
<dbReference type="SUPFAM" id="SSF51905">
    <property type="entry name" value="FAD/NAD(P)-binding domain"/>
    <property type="match status" value="1"/>
</dbReference>
<evidence type="ECO:0000256" key="7">
    <source>
        <dbReference type="ARBA" id="ARBA00022642"/>
    </source>
</evidence>
<dbReference type="EMBL" id="JBEPSB010000052">
    <property type="protein sequence ID" value="MET4563572.1"/>
    <property type="molecule type" value="Genomic_DNA"/>
</dbReference>
<accession>A0ABV2PRI3</accession>
<evidence type="ECO:0000256" key="3">
    <source>
        <dbReference type="ARBA" id="ARBA00008562"/>
    </source>
</evidence>
<keyword evidence="6 12" id="KW-0285">Flavoprotein</keyword>
<comment type="caution">
    <text evidence="15">The sequence shown here is derived from an EMBL/GenBank/DDBJ whole genome shotgun (WGS) entry which is preliminary data.</text>
</comment>
<dbReference type="PANTHER" id="PTHR42716">
    <property type="entry name" value="L-ASPARTATE OXIDASE"/>
    <property type="match status" value="1"/>
</dbReference>
<dbReference type="InterPro" id="IPR005288">
    <property type="entry name" value="NadB"/>
</dbReference>
<dbReference type="Gene3D" id="3.90.700.10">
    <property type="entry name" value="Succinate dehydrogenase/fumarate reductase flavoprotein, catalytic domain"/>
    <property type="match status" value="1"/>
</dbReference>
<evidence type="ECO:0000256" key="1">
    <source>
        <dbReference type="ARBA" id="ARBA00001974"/>
    </source>
</evidence>
<organism evidence="15 16">
    <name type="scientific">Lysinibacillus parviboronicapiens</name>
    <dbReference type="NCBI Taxonomy" id="436516"/>
    <lineage>
        <taxon>Bacteria</taxon>
        <taxon>Bacillati</taxon>
        <taxon>Bacillota</taxon>
        <taxon>Bacilli</taxon>
        <taxon>Bacillales</taxon>
        <taxon>Bacillaceae</taxon>
        <taxon>Lysinibacillus</taxon>
    </lineage>
</organism>
<evidence type="ECO:0000256" key="12">
    <source>
        <dbReference type="RuleBase" id="RU362049"/>
    </source>
</evidence>
<comment type="similarity">
    <text evidence="3 12">Belongs to the FAD-dependent oxidoreductase 2 family. NadB subfamily.</text>
</comment>
<feature type="domain" description="FAD-dependent oxidoreductase 2 FAD-binding" evidence="13">
    <location>
        <begin position="6"/>
        <end position="371"/>
    </location>
</feature>
<dbReference type="InterPro" id="IPR036188">
    <property type="entry name" value="FAD/NAD-bd_sf"/>
</dbReference>
<feature type="domain" description="Fumarate reductase/succinate dehydrogenase flavoprotein-like C-terminal" evidence="14">
    <location>
        <begin position="413"/>
        <end position="505"/>
    </location>
</feature>
<comment type="function">
    <text evidence="12">Catalyzes the oxidation of L-aspartate to iminoaspartate.</text>
</comment>
<proteinExistence type="inferred from homology"/>
<dbReference type="Pfam" id="PF00890">
    <property type="entry name" value="FAD_binding_2"/>
    <property type="match status" value="1"/>
</dbReference>
<dbReference type="PANTHER" id="PTHR42716:SF2">
    <property type="entry name" value="L-ASPARTATE OXIDASE, CHLOROPLASTIC"/>
    <property type="match status" value="1"/>
</dbReference>
<reference evidence="15 16" key="1">
    <citation type="submission" date="2024-06" db="EMBL/GenBank/DDBJ databases">
        <title>Sorghum-associated microbial communities from plants grown in Nebraska, USA.</title>
        <authorList>
            <person name="Schachtman D."/>
        </authorList>
    </citation>
    <scope>NUCLEOTIDE SEQUENCE [LARGE SCALE GENOMIC DNA]</scope>
    <source>
        <strain evidence="15 16">736</strain>
    </source>
</reference>
<evidence type="ECO:0000313" key="15">
    <source>
        <dbReference type="EMBL" id="MET4563572.1"/>
    </source>
</evidence>
<evidence type="ECO:0000256" key="11">
    <source>
        <dbReference type="NCBIfam" id="TIGR00551"/>
    </source>
</evidence>
<dbReference type="GO" id="GO:0008734">
    <property type="term" value="F:L-aspartate oxidase activity"/>
    <property type="evidence" value="ECO:0007669"/>
    <property type="project" value="UniProtKB-EC"/>
</dbReference>
<dbReference type="Proteomes" id="UP001549363">
    <property type="component" value="Unassembled WGS sequence"/>
</dbReference>
<evidence type="ECO:0000256" key="4">
    <source>
        <dbReference type="ARBA" id="ARBA00012173"/>
    </source>
</evidence>
<keyword evidence="8 12" id="KW-0274">FAD</keyword>
<comment type="subcellular location">
    <subcellularLocation>
        <location evidence="12">Cytoplasm</location>
    </subcellularLocation>
</comment>
<dbReference type="Gene3D" id="1.20.58.100">
    <property type="entry name" value="Fumarate reductase/succinate dehydrogenase flavoprotein-like, C-terminal domain"/>
    <property type="match status" value="1"/>
</dbReference>
<evidence type="ECO:0000256" key="10">
    <source>
        <dbReference type="ARBA" id="ARBA00048305"/>
    </source>
</evidence>
<dbReference type="InterPro" id="IPR027477">
    <property type="entry name" value="Succ_DH/fumarate_Rdtase_cat_sf"/>
</dbReference>
<evidence type="ECO:0000259" key="14">
    <source>
        <dbReference type="Pfam" id="PF02910"/>
    </source>
</evidence>
<comment type="catalytic activity">
    <reaction evidence="10">
        <text>L-aspartate + O2 = iminosuccinate + H2O2</text>
        <dbReference type="Rhea" id="RHEA:25876"/>
        <dbReference type="ChEBI" id="CHEBI:15379"/>
        <dbReference type="ChEBI" id="CHEBI:16240"/>
        <dbReference type="ChEBI" id="CHEBI:29991"/>
        <dbReference type="ChEBI" id="CHEBI:77875"/>
        <dbReference type="EC" id="1.4.3.16"/>
    </reaction>
    <physiologicalReaction direction="left-to-right" evidence="10">
        <dbReference type="Rhea" id="RHEA:25877"/>
    </physiologicalReaction>
</comment>
<evidence type="ECO:0000256" key="5">
    <source>
        <dbReference type="ARBA" id="ARBA00021901"/>
    </source>
</evidence>
<keyword evidence="9 12" id="KW-0560">Oxidoreductase</keyword>
<evidence type="ECO:0000313" key="16">
    <source>
        <dbReference type="Proteomes" id="UP001549363"/>
    </source>
</evidence>
<dbReference type="Pfam" id="PF02910">
    <property type="entry name" value="Succ_DH_flav_C"/>
    <property type="match status" value="1"/>
</dbReference>
<dbReference type="InterPro" id="IPR037099">
    <property type="entry name" value="Fum_R/Succ_DH_flav-like_C_sf"/>
</dbReference>
<dbReference type="RefSeq" id="WP_354473352.1">
    <property type="nucleotide sequence ID" value="NZ_JBEPSB010000052.1"/>
</dbReference>
<sequence>MDVKIDVLIIGSGIAALQAARLLGQQLQVQIVTKSSVDMSSSYRAQGGIAAVTKPEDNTAYHIADTLTAGEDHHEKKHVEALINDGTKIIQQFLMDDLPIDREASGEPALGLEGAHSYHRILHAGGDRTGQVFIDYLLKQLPSNVVINCYEMAYELLLNTDGACIGVLTQGTHGTKRYFAHHVIIASGGAGALYPSSTNYAINTGDGIALAFRAGAAISDMEFMQFHPSLLWCNGEAKGLVSEAVRGAGGIFVDAQRRPIMKGVHPQLDLAPRHITAYTLFKKRVTGHETYIDISAIQQFEKKFPTIAKLCADNGVDIQHGLIPVAPGSHFLMGGIIADDIGRTSIPNLYAVGEVACTGVHGANRLASNSLLEGIAFGQKMAHAILQTGCKQYNFTVIHKAHQQAIPSLLAKEHLQQTMMHALGIIRNPQDMQQFAKQLPPLQTLQHVEINGLGQQELELYMMHIVASLMVNAALTRKETRGAHIRSDKPNKDRLWAQRWIIFEHGQMKVRNTLYEYHQTRGNAQAIL</sequence>
<keyword evidence="16" id="KW-1185">Reference proteome</keyword>
<evidence type="ECO:0000256" key="8">
    <source>
        <dbReference type="ARBA" id="ARBA00022827"/>
    </source>
</evidence>
<dbReference type="Gene3D" id="3.50.50.60">
    <property type="entry name" value="FAD/NAD(P)-binding domain"/>
    <property type="match status" value="1"/>
</dbReference>
<dbReference type="NCBIfam" id="TIGR00551">
    <property type="entry name" value="nadB"/>
    <property type="match status" value="1"/>
</dbReference>
<comment type="pathway">
    <text evidence="2 12">Cofactor biosynthesis; NAD(+) biosynthesis; iminoaspartate from L-aspartate (oxidase route): step 1/1.</text>
</comment>
<dbReference type="InterPro" id="IPR015939">
    <property type="entry name" value="Fum_Rdtase/Succ_DH_flav-like_C"/>
</dbReference>
<dbReference type="SUPFAM" id="SSF56425">
    <property type="entry name" value="Succinate dehydrogenase/fumarate reductase flavoprotein, catalytic domain"/>
    <property type="match status" value="1"/>
</dbReference>